<name>A0A4Q4TEK8_9PEZI</name>
<dbReference type="InterPro" id="IPR045518">
    <property type="entry name" value="2EXR"/>
</dbReference>
<protein>
    <recommendedName>
        <fullName evidence="1">2EXR domain-containing protein</fullName>
    </recommendedName>
</protein>
<keyword evidence="3" id="KW-1185">Reference proteome</keyword>
<evidence type="ECO:0000313" key="2">
    <source>
        <dbReference type="EMBL" id="RYP05215.1"/>
    </source>
</evidence>
<evidence type="ECO:0000259" key="1">
    <source>
        <dbReference type="Pfam" id="PF20150"/>
    </source>
</evidence>
<dbReference type="EMBL" id="QJNU01000176">
    <property type="protein sequence ID" value="RYP05215.1"/>
    <property type="molecule type" value="Genomic_DNA"/>
</dbReference>
<dbReference type="AlphaFoldDB" id="A0A4Q4TEK8"/>
<dbReference type="Proteomes" id="UP000293360">
    <property type="component" value="Unassembled WGS sequence"/>
</dbReference>
<organism evidence="2 3">
    <name type="scientific">Monosporascus ibericus</name>
    <dbReference type="NCBI Taxonomy" id="155417"/>
    <lineage>
        <taxon>Eukaryota</taxon>
        <taxon>Fungi</taxon>
        <taxon>Dikarya</taxon>
        <taxon>Ascomycota</taxon>
        <taxon>Pezizomycotina</taxon>
        <taxon>Sordariomycetes</taxon>
        <taxon>Xylariomycetidae</taxon>
        <taxon>Xylariales</taxon>
        <taxon>Xylariales incertae sedis</taxon>
        <taxon>Monosporascus</taxon>
    </lineage>
</organism>
<sequence length="259" mass="28939">MDPFKTEPHRLDANYLQVSMAPTAVTASQVALEEGFPKFLLLDEGIRKKTWRAAIEIPRIIDVENGDDGTATGDGTSTSVCVKYKGHRCVQVSPVFLVHRESRAIAFQYPFIQFRIDLDPDFAEDTNFLVTKHDIVSLGAIHPSHMGTDSDVFTCGGDARFIQKLMMNWEPGKLFDTDAMSLTLFALQSAGNCIREFGNRRHLRKIYFQVEGESEDEFLAEVADALVDKEPIEVVNGSVALDMEAKKALSCFRLVGSWE</sequence>
<feature type="domain" description="2EXR" evidence="1">
    <location>
        <begin position="36"/>
        <end position="112"/>
    </location>
</feature>
<gene>
    <name evidence="2" type="ORF">DL764_003957</name>
</gene>
<proteinExistence type="predicted"/>
<comment type="caution">
    <text evidence="2">The sequence shown here is derived from an EMBL/GenBank/DDBJ whole genome shotgun (WGS) entry which is preliminary data.</text>
</comment>
<evidence type="ECO:0000313" key="3">
    <source>
        <dbReference type="Proteomes" id="UP000293360"/>
    </source>
</evidence>
<dbReference type="Pfam" id="PF20150">
    <property type="entry name" value="2EXR"/>
    <property type="match status" value="1"/>
</dbReference>
<dbReference type="OrthoDB" id="3557569at2759"/>
<reference evidence="2 3" key="1">
    <citation type="submission" date="2018-06" db="EMBL/GenBank/DDBJ databases">
        <title>Complete Genomes of Monosporascus.</title>
        <authorList>
            <person name="Robinson A.J."/>
            <person name="Natvig D.O."/>
        </authorList>
    </citation>
    <scope>NUCLEOTIDE SEQUENCE [LARGE SCALE GENOMIC DNA]</scope>
    <source>
        <strain evidence="2 3">CBS 110550</strain>
    </source>
</reference>
<accession>A0A4Q4TEK8</accession>